<dbReference type="Gene3D" id="3.30.70.890">
    <property type="entry name" value="GHMP kinase, C-terminal domain"/>
    <property type="match status" value="1"/>
</dbReference>
<dbReference type="PRINTS" id="PR00959">
    <property type="entry name" value="MEVGALKINASE"/>
</dbReference>
<dbReference type="PANTHER" id="PTHR31814">
    <property type="match status" value="1"/>
</dbReference>
<evidence type="ECO:0000259" key="7">
    <source>
        <dbReference type="Pfam" id="PF00288"/>
    </source>
</evidence>
<dbReference type="RefSeq" id="WP_369941370.1">
    <property type="nucleotide sequence ID" value="NZ_JBCLUF010000010.1"/>
</dbReference>
<name>A0ABV4DNM0_9LACO</name>
<keyword evidence="4" id="KW-0547">Nucleotide-binding</keyword>
<dbReference type="Proteomes" id="UP001565236">
    <property type="component" value="Unassembled WGS sequence"/>
</dbReference>
<evidence type="ECO:0000256" key="4">
    <source>
        <dbReference type="ARBA" id="ARBA00022741"/>
    </source>
</evidence>
<dbReference type="InterPro" id="IPR013750">
    <property type="entry name" value="GHMP_kinase_C_dom"/>
</dbReference>
<sequence>MLTVKAPGKLYIAGEYAVVKSGHPALLIAVDQFVYAKIKEAEQGGEITSRQLPTKKVTWHHVDGQAHFLGDTKEFAYVTTALDFTERYLSEQGITLKHFTLHFDSDLDSPDGKKYGLGSSAAVTVATVKAIAAFYGVTLTALETFKLAALAHYSVQKNGSLGDIAASSFTGWLAYYSCDRSWLLKSLERYSLNELLHRSWPKLKIKRLTPPSALRLLIGWTKTPASTAKLVDQVDHSKKNSSLTYDQFLQASKECVEKMIQACETDSLEAFQAEIAHNRQLLQGLAQLTQTPIETPVLRALITSTQTFGGQAKTSGAGGGDCGIAIVDKSLPYKELYQTWKKLDITPLLINVYTAKGGRANG</sequence>
<comment type="pathway">
    <text evidence="1">Isoprenoid biosynthesis; isopentenyl diphosphate biosynthesis via mevalonate pathway; isopentenyl diphosphate from (R)-mevalonate: step 2/3.</text>
</comment>
<gene>
    <name evidence="9" type="ORF">AALT52_04040</name>
</gene>
<comment type="caution">
    <text evidence="9">The sequence shown here is derived from an EMBL/GenBank/DDBJ whole genome shotgun (WGS) entry which is preliminary data.</text>
</comment>
<dbReference type="SUPFAM" id="SSF54211">
    <property type="entry name" value="Ribosomal protein S5 domain 2-like"/>
    <property type="match status" value="1"/>
</dbReference>
<feature type="domain" description="GHMP kinase C-terminal" evidence="8">
    <location>
        <begin position="260"/>
        <end position="330"/>
    </location>
</feature>
<dbReference type="InterPro" id="IPR020568">
    <property type="entry name" value="Ribosomal_Su5_D2-typ_SF"/>
</dbReference>
<dbReference type="NCBIfam" id="TIGR01220">
    <property type="entry name" value="Pmev_kin_Gr_pos"/>
    <property type="match status" value="1"/>
</dbReference>
<proteinExistence type="predicted"/>
<organism evidence="9 10">
    <name type="scientific">Ligilactobacillus faecis</name>
    <dbReference type="NCBI Taxonomy" id="762833"/>
    <lineage>
        <taxon>Bacteria</taxon>
        <taxon>Bacillati</taxon>
        <taxon>Bacillota</taxon>
        <taxon>Bacilli</taxon>
        <taxon>Lactobacillales</taxon>
        <taxon>Lactobacillaceae</taxon>
        <taxon>Ligilactobacillus</taxon>
    </lineage>
</organism>
<evidence type="ECO:0000256" key="2">
    <source>
        <dbReference type="ARBA" id="ARBA00012958"/>
    </source>
</evidence>
<keyword evidence="5 9" id="KW-0418">Kinase</keyword>
<dbReference type="InterPro" id="IPR036554">
    <property type="entry name" value="GHMP_kinase_C_sf"/>
</dbReference>
<dbReference type="InterPro" id="IPR035102">
    <property type="entry name" value="Phosphomevalonate_kinase"/>
</dbReference>
<dbReference type="Pfam" id="PF08544">
    <property type="entry name" value="GHMP_kinases_C"/>
    <property type="match status" value="1"/>
</dbReference>
<evidence type="ECO:0000256" key="3">
    <source>
        <dbReference type="ARBA" id="ARBA00022679"/>
    </source>
</evidence>
<dbReference type="InterPro" id="IPR014721">
    <property type="entry name" value="Ribsml_uS5_D2-typ_fold_subgr"/>
</dbReference>
<reference evidence="9 10" key="1">
    <citation type="submission" date="2024-03" db="EMBL/GenBank/DDBJ databases">
        <title>Mouse gut bacterial collection (mGBC) of GemPharmatech.</title>
        <authorList>
            <person name="He Y."/>
            <person name="Dong L."/>
            <person name="Wu D."/>
            <person name="Gao X."/>
            <person name="Lin Z."/>
        </authorList>
    </citation>
    <scope>NUCLEOTIDE SEQUENCE [LARGE SCALE GENOMIC DNA]</scope>
    <source>
        <strain evidence="9 10">15-30</strain>
    </source>
</reference>
<protein>
    <recommendedName>
        <fullName evidence="2">phosphomevalonate kinase</fullName>
        <ecNumber evidence="2">2.7.4.2</ecNumber>
    </recommendedName>
</protein>
<dbReference type="InterPro" id="IPR006204">
    <property type="entry name" value="GHMP_kinase_N_dom"/>
</dbReference>
<evidence type="ECO:0000259" key="8">
    <source>
        <dbReference type="Pfam" id="PF08544"/>
    </source>
</evidence>
<evidence type="ECO:0000313" key="10">
    <source>
        <dbReference type="Proteomes" id="UP001565236"/>
    </source>
</evidence>
<evidence type="ECO:0000256" key="1">
    <source>
        <dbReference type="ARBA" id="ARBA00005017"/>
    </source>
</evidence>
<feature type="domain" description="GHMP kinase N-terminal" evidence="7">
    <location>
        <begin position="77"/>
        <end position="171"/>
    </location>
</feature>
<evidence type="ECO:0000256" key="6">
    <source>
        <dbReference type="ARBA" id="ARBA00022840"/>
    </source>
</evidence>
<keyword evidence="6" id="KW-0067">ATP-binding</keyword>
<dbReference type="EMBL" id="JBCLUF010000010">
    <property type="protein sequence ID" value="MEY8662062.1"/>
    <property type="molecule type" value="Genomic_DNA"/>
</dbReference>
<evidence type="ECO:0000313" key="9">
    <source>
        <dbReference type="EMBL" id="MEY8662062.1"/>
    </source>
</evidence>
<dbReference type="EC" id="2.7.4.2" evidence="2"/>
<keyword evidence="10" id="KW-1185">Reference proteome</keyword>
<dbReference type="GO" id="GO:0004631">
    <property type="term" value="F:phosphomevalonate kinase activity"/>
    <property type="evidence" value="ECO:0007669"/>
    <property type="project" value="UniProtKB-EC"/>
</dbReference>
<dbReference type="SUPFAM" id="SSF55060">
    <property type="entry name" value="GHMP Kinase, C-terminal domain"/>
    <property type="match status" value="1"/>
</dbReference>
<keyword evidence="3 9" id="KW-0808">Transferase</keyword>
<dbReference type="InterPro" id="IPR005917">
    <property type="entry name" value="Pmev_kinase_bact"/>
</dbReference>
<accession>A0ABV4DNM0</accession>
<dbReference type="Gene3D" id="3.30.230.10">
    <property type="match status" value="1"/>
</dbReference>
<evidence type="ECO:0000256" key="5">
    <source>
        <dbReference type="ARBA" id="ARBA00022777"/>
    </source>
</evidence>
<dbReference type="Pfam" id="PF00288">
    <property type="entry name" value="GHMP_kinases_N"/>
    <property type="match status" value="1"/>
</dbReference>
<dbReference type="PANTHER" id="PTHR31814:SF2">
    <property type="entry name" value="PHOSPHOMEVALONATE KINASE"/>
    <property type="match status" value="1"/>
</dbReference>